<accession>A0A078KIH2</accession>
<dbReference type="GO" id="GO:0005737">
    <property type="term" value="C:cytoplasm"/>
    <property type="evidence" value="ECO:0007669"/>
    <property type="project" value="UniProtKB-SubCell"/>
</dbReference>
<comment type="catalytic activity">
    <reaction evidence="6 7 9">
        <text>Hydrolysis of proteins to small peptides in the presence of ATP and magnesium. alpha-casein is the usual test substrate. In the absence of ATP, only oligopeptides shorter than five residues are hydrolyzed (such as succinyl-Leu-Tyr-|-NHMec, and Leu-Tyr-Leu-|-Tyr-Trp, in which cleavage of the -Tyr-|-Leu- and -Tyr-|-Trp bonds also occurs).</text>
        <dbReference type="EC" id="3.4.21.92"/>
    </reaction>
</comment>
<reference evidence="15" key="1">
    <citation type="submission" date="2014-07" db="EMBL/GenBank/DDBJ databases">
        <authorList>
            <person name="Santos-Garcia D."/>
        </authorList>
    </citation>
    <scope>NUCLEOTIDE SEQUENCE [LARGE SCALE GENOMIC DNA]</scope>
</reference>
<keyword evidence="2 7" id="KW-0963">Cytoplasm</keyword>
<dbReference type="AlphaFoldDB" id="A0A078KIH2"/>
<dbReference type="PANTHER" id="PTHR10381">
    <property type="entry name" value="ATP-DEPENDENT CLP PROTEASE PROTEOLYTIC SUBUNIT"/>
    <property type="match status" value="1"/>
</dbReference>
<feature type="active site" description="Nucleophile" evidence="7">
    <location>
        <position position="102"/>
    </location>
</feature>
<dbReference type="Gene3D" id="3.90.226.10">
    <property type="entry name" value="2-enoyl-CoA Hydratase, Chain A, domain 1"/>
    <property type="match status" value="1"/>
</dbReference>
<evidence type="ECO:0000256" key="13">
    <source>
        <dbReference type="SAM" id="Phobius"/>
    </source>
</evidence>
<dbReference type="InterPro" id="IPR018215">
    <property type="entry name" value="ClpP_Ser_AS"/>
</dbReference>
<keyword evidence="4 7" id="KW-0378">Hydrolase</keyword>
<dbReference type="GO" id="GO:0009368">
    <property type="term" value="C:endopeptidase Clp complex"/>
    <property type="evidence" value="ECO:0007669"/>
    <property type="project" value="TreeGrafter"/>
</dbReference>
<keyword evidence="13" id="KW-1133">Transmembrane helix</keyword>
<feature type="active site" evidence="7 9">
    <location>
        <position position="127"/>
    </location>
</feature>
<dbReference type="InterPro" id="IPR029045">
    <property type="entry name" value="ClpP/crotonase-like_dom_sf"/>
</dbReference>
<dbReference type="Pfam" id="PF00574">
    <property type="entry name" value="CLP_protease"/>
    <property type="match status" value="1"/>
</dbReference>
<dbReference type="PRINTS" id="PR00127">
    <property type="entry name" value="CLPPROTEASEP"/>
</dbReference>
<dbReference type="EMBL" id="LM655252">
    <property type="protein sequence ID" value="CDZ16574.1"/>
    <property type="molecule type" value="Genomic_DNA"/>
</dbReference>
<keyword evidence="15" id="KW-1185">Reference proteome</keyword>
<dbReference type="CDD" id="cd07017">
    <property type="entry name" value="S14_ClpP_2"/>
    <property type="match status" value="1"/>
</dbReference>
<dbReference type="NCBIfam" id="NF001368">
    <property type="entry name" value="PRK00277.1"/>
    <property type="match status" value="1"/>
</dbReference>
<protein>
    <recommendedName>
        <fullName evidence="7 12">ATP-dependent Clp protease proteolytic subunit</fullName>
        <ecNumber evidence="7 10">3.4.21.92</ecNumber>
    </recommendedName>
    <alternativeName>
        <fullName evidence="7">Endopeptidase Clp</fullName>
    </alternativeName>
</protein>
<dbReference type="InterPro" id="IPR033135">
    <property type="entry name" value="ClpP_His_AS"/>
</dbReference>
<comment type="subcellular location">
    <subcellularLocation>
        <location evidence="7">Cytoplasm</location>
    </subcellularLocation>
</comment>
<sequence length="203" mass="22635">MKDIKNFIPTVIENTSKGDRYNDIYSRLMQERIIFIIGPIMDSMSNLIIAQLLFLESLNPDQDIYLYINSPGGSVTAGLAIYDTMQFINSDVSTFCIGQACSMGALLLSAGAKGKRYSLPNSRIMIHQPLGGYEGQAKDIEIHSKEILTIRNNLSKILAFHTGKKIETIISDTDRDYFMGGTKAIDYGIIDIVLKNRSQIITK</sequence>
<evidence type="ECO:0000256" key="2">
    <source>
        <dbReference type="ARBA" id="ARBA00022490"/>
    </source>
</evidence>
<proteinExistence type="inferred from homology"/>
<keyword evidence="5 7" id="KW-0720">Serine protease</keyword>
<evidence type="ECO:0000256" key="3">
    <source>
        <dbReference type="ARBA" id="ARBA00022670"/>
    </source>
</evidence>
<feature type="active site" evidence="8">
    <location>
        <position position="102"/>
    </location>
</feature>
<comment type="similarity">
    <text evidence="1 7 12">Belongs to the peptidase S14 family.</text>
</comment>
<dbReference type="Proteomes" id="UP000032420">
    <property type="component" value="Chromosome I"/>
</dbReference>
<evidence type="ECO:0000256" key="4">
    <source>
        <dbReference type="ARBA" id="ARBA00022801"/>
    </source>
</evidence>
<dbReference type="NCBIfam" id="NF009205">
    <property type="entry name" value="PRK12553.1"/>
    <property type="match status" value="1"/>
</dbReference>
<comment type="function">
    <text evidence="7 11">Cleaves peptides in various proteins in a process that requires ATP hydrolysis. Has a chymotrypsin-like activity. Plays a major role in the degradation of misfolded proteins.</text>
</comment>
<evidence type="ECO:0000256" key="1">
    <source>
        <dbReference type="ARBA" id="ARBA00007039"/>
    </source>
</evidence>
<dbReference type="GO" id="GO:0004176">
    <property type="term" value="F:ATP-dependent peptidase activity"/>
    <property type="evidence" value="ECO:0007669"/>
    <property type="project" value="InterPro"/>
</dbReference>
<feature type="transmembrane region" description="Helical" evidence="13">
    <location>
        <begin position="33"/>
        <end position="54"/>
    </location>
</feature>
<evidence type="ECO:0000313" key="14">
    <source>
        <dbReference type="EMBL" id="CDZ16574.1"/>
    </source>
</evidence>
<dbReference type="HAMAP" id="MF_00444">
    <property type="entry name" value="ClpP"/>
    <property type="match status" value="1"/>
</dbReference>
<evidence type="ECO:0000256" key="10">
    <source>
        <dbReference type="RuleBase" id="RU000549"/>
    </source>
</evidence>
<keyword evidence="13" id="KW-0472">Membrane</keyword>
<dbReference type="PATRIC" id="fig|1495769.3.peg.295"/>
<evidence type="ECO:0000256" key="9">
    <source>
        <dbReference type="PROSITE-ProRule" id="PRU10086"/>
    </source>
</evidence>
<comment type="subunit">
    <text evidence="7">Fourteen ClpP subunits assemble into 2 heptameric rings which stack back to back to give a disk-like structure with a central cavity, resembling the structure of eukaryotic proteasomes.</text>
</comment>
<dbReference type="PROSITE" id="PS00381">
    <property type="entry name" value="CLP_PROTEASE_SER"/>
    <property type="match status" value="1"/>
</dbReference>
<dbReference type="GO" id="GO:0004252">
    <property type="term" value="F:serine-type endopeptidase activity"/>
    <property type="evidence" value="ECO:0007669"/>
    <property type="project" value="UniProtKB-UniRule"/>
</dbReference>
<evidence type="ECO:0000313" key="15">
    <source>
        <dbReference type="Proteomes" id="UP000032420"/>
    </source>
</evidence>
<organism evidence="14 15">
    <name type="scientific">Candidatus Johnevansia muelleri</name>
    <dbReference type="NCBI Taxonomy" id="1495769"/>
    <lineage>
        <taxon>Bacteria</taxon>
        <taxon>Pseudomonadati</taxon>
        <taxon>Pseudomonadota</taxon>
        <taxon>Gammaproteobacteria</taxon>
        <taxon>Candidatus Johnevansiales</taxon>
        <taxon>Candidatus Johnevansiaceae</taxon>
        <taxon>Candidatus Johnevansia</taxon>
    </lineage>
</organism>
<dbReference type="EC" id="3.4.21.92" evidence="7 10"/>
<dbReference type="FunFam" id="3.90.226.10:FF:000001">
    <property type="entry name" value="ATP-dependent Clp protease proteolytic subunit"/>
    <property type="match status" value="1"/>
</dbReference>
<dbReference type="GO" id="GO:0051117">
    <property type="term" value="F:ATPase binding"/>
    <property type="evidence" value="ECO:0007669"/>
    <property type="project" value="TreeGrafter"/>
</dbReference>
<dbReference type="STRING" id="1495769.CEM_327"/>
<dbReference type="InterPro" id="IPR001907">
    <property type="entry name" value="ClpP"/>
</dbReference>
<dbReference type="PROSITE" id="PS00382">
    <property type="entry name" value="CLP_PROTEASE_HIS"/>
    <property type="match status" value="1"/>
</dbReference>
<keyword evidence="13" id="KW-0812">Transmembrane</keyword>
<evidence type="ECO:0000256" key="7">
    <source>
        <dbReference type="HAMAP-Rule" id="MF_00444"/>
    </source>
</evidence>
<name>A0A078KIH2_9GAMM</name>
<dbReference type="GO" id="GO:0006515">
    <property type="term" value="P:protein quality control for misfolded or incompletely synthesized proteins"/>
    <property type="evidence" value="ECO:0007669"/>
    <property type="project" value="TreeGrafter"/>
</dbReference>
<evidence type="ECO:0000256" key="12">
    <source>
        <dbReference type="RuleBase" id="RU003567"/>
    </source>
</evidence>
<keyword evidence="3 7" id="KW-0645">Protease</keyword>
<dbReference type="KEGG" id="eme:CEM_327"/>
<gene>
    <name evidence="7 14" type="primary">clpP</name>
    <name evidence="14" type="ORF">CEM_327</name>
</gene>
<evidence type="ECO:0000256" key="5">
    <source>
        <dbReference type="ARBA" id="ARBA00022825"/>
    </source>
</evidence>
<dbReference type="HOGENOM" id="CLU_058707_3_2_6"/>
<dbReference type="InterPro" id="IPR023562">
    <property type="entry name" value="ClpP/TepA"/>
</dbReference>
<evidence type="ECO:0000256" key="6">
    <source>
        <dbReference type="ARBA" id="ARBA00034021"/>
    </source>
</evidence>
<dbReference type="SUPFAM" id="SSF52096">
    <property type="entry name" value="ClpP/crotonase"/>
    <property type="match status" value="1"/>
</dbReference>
<dbReference type="PANTHER" id="PTHR10381:SF70">
    <property type="entry name" value="ATP-DEPENDENT CLP PROTEASE PROTEOLYTIC SUBUNIT"/>
    <property type="match status" value="1"/>
</dbReference>
<evidence type="ECO:0000256" key="11">
    <source>
        <dbReference type="RuleBase" id="RU000550"/>
    </source>
</evidence>
<evidence type="ECO:0000256" key="8">
    <source>
        <dbReference type="PROSITE-ProRule" id="PRU10085"/>
    </source>
</evidence>